<dbReference type="InterPro" id="IPR051693">
    <property type="entry name" value="UPF0046_metallophosphoest"/>
</dbReference>
<keyword evidence="3" id="KW-1185">Reference proteome</keyword>
<feature type="domain" description="Calcineurin-like phosphoesterase" evidence="1">
    <location>
        <begin position="70"/>
        <end position="229"/>
    </location>
</feature>
<sequence>MFGNNGGGGLDALLHRSRPSLWQQFIREPCVFLANKLYNWRPILPFEPIKPISVVCISDTHNSQPVIPAGEILIHAGDLTQSGTFKELQAQLEWINSLPHSFKIVIAGNHDIILDDTHLYGSDPVARESLRWGDIIYLHDSSTSIECSNGRRLHIYGSPLTPKHGNWAFQYPRHRDVWKDKIPIDTDILITHGPPKGHLEDAYHNGCKFLLDEVWRKKPTLHVFGHIHVGYGVKWIDFDGLQKAYEKTVIVGGGVRNLVRVAWEYLSKRLWGQGTGKESRCVMINPAMVGGLRDELKRRPIVVLV</sequence>
<dbReference type="InterPro" id="IPR029052">
    <property type="entry name" value="Metallo-depent_PP-like"/>
</dbReference>
<dbReference type="CDD" id="cd07379">
    <property type="entry name" value="MPP_239FB"/>
    <property type="match status" value="1"/>
</dbReference>
<dbReference type="EMBL" id="ML993855">
    <property type="protein sequence ID" value="KAF2205487.1"/>
    <property type="molecule type" value="Genomic_DNA"/>
</dbReference>
<dbReference type="AlphaFoldDB" id="A0A9P4JUD4"/>
<protein>
    <submittedName>
        <fullName evidence="2">Phosphoesterase</fullName>
    </submittedName>
</protein>
<dbReference type="InterPro" id="IPR004843">
    <property type="entry name" value="Calcineurin-like_PHP"/>
</dbReference>
<evidence type="ECO:0000313" key="2">
    <source>
        <dbReference type="EMBL" id="KAF2205487.1"/>
    </source>
</evidence>
<dbReference type="OrthoDB" id="630188at2759"/>
<accession>A0A9P4JUD4</accession>
<proteinExistence type="predicted"/>
<dbReference type="Proteomes" id="UP000799536">
    <property type="component" value="Unassembled WGS sequence"/>
</dbReference>
<name>A0A9P4JUD4_9PLEO</name>
<dbReference type="Pfam" id="PF00149">
    <property type="entry name" value="Metallophos"/>
    <property type="match status" value="1"/>
</dbReference>
<dbReference type="PANTHER" id="PTHR12905:SF28">
    <property type="entry name" value="RHAMNOGALACTURONATE LYASE C-RELATED"/>
    <property type="match status" value="1"/>
</dbReference>
<dbReference type="SUPFAM" id="SSF56300">
    <property type="entry name" value="Metallo-dependent phosphatases"/>
    <property type="match status" value="1"/>
</dbReference>
<dbReference type="GO" id="GO:0016787">
    <property type="term" value="F:hydrolase activity"/>
    <property type="evidence" value="ECO:0007669"/>
    <property type="project" value="InterPro"/>
</dbReference>
<comment type="caution">
    <text evidence="2">The sequence shown here is derived from an EMBL/GenBank/DDBJ whole genome shotgun (WGS) entry which is preliminary data.</text>
</comment>
<reference evidence="2" key="1">
    <citation type="journal article" date="2020" name="Stud. Mycol.">
        <title>101 Dothideomycetes genomes: a test case for predicting lifestyles and emergence of pathogens.</title>
        <authorList>
            <person name="Haridas S."/>
            <person name="Albert R."/>
            <person name="Binder M."/>
            <person name="Bloem J."/>
            <person name="Labutti K."/>
            <person name="Salamov A."/>
            <person name="Andreopoulos B."/>
            <person name="Baker S."/>
            <person name="Barry K."/>
            <person name="Bills G."/>
            <person name="Bluhm B."/>
            <person name="Cannon C."/>
            <person name="Castanera R."/>
            <person name="Culley D."/>
            <person name="Daum C."/>
            <person name="Ezra D."/>
            <person name="Gonzalez J."/>
            <person name="Henrissat B."/>
            <person name="Kuo A."/>
            <person name="Liang C."/>
            <person name="Lipzen A."/>
            <person name="Lutzoni F."/>
            <person name="Magnuson J."/>
            <person name="Mondo S."/>
            <person name="Nolan M."/>
            <person name="Ohm R."/>
            <person name="Pangilinan J."/>
            <person name="Park H.-J."/>
            <person name="Ramirez L."/>
            <person name="Alfaro M."/>
            <person name="Sun H."/>
            <person name="Tritt A."/>
            <person name="Yoshinaga Y."/>
            <person name="Zwiers L.-H."/>
            <person name="Turgeon B."/>
            <person name="Goodwin S."/>
            <person name="Spatafora J."/>
            <person name="Crous P."/>
            <person name="Grigoriev I."/>
        </authorList>
    </citation>
    <scope>NUCLEOTIDE SEQUENCE</scope>
    <source>
        <strain evidence="2">ATCC 74209</strain>
    </source>
</reference>
<organism evidence="2 3">
    <name type="scientific">Delitschia confertaspora ATCC 74209</name>
    <dbReference type="NCBI Taxonomy" id="1513339"/>
    <lineage>
        <taxon>Eukaryota</taxon>
        <taxon>Fungi</taxon>
        <taxon>Dikarya</taxon>
        <taxon>Ascomycota</taxon>
        <taxon>Pezizomycotina</taxon>
        <taxon>Dothideomycetes</taxon>
        <taxon>Pleosporomycetidae</taxon>
        <taxon>Pleosporales</taxon>
        <taxon>Delitschiaceae</taxon>
        <taxon>Delitschia</taxon>
    </lineage>
</organism>
<gene>
    <name evidence="2" type="ORF">GQ43DRAFT_4655</name>
</gene>
<dbReference type="PANTHER" id="PTHR12905">
    <property type="entry name" value="METALLOPHOSPHOESTERASE"/>
    <property type="match status" value="1"/>
</dbReference>
<evidence type="ECO:0000259" key="1">
    <source>
        <dbReference type="Pfam" id="PF00149"/>
    </source>
</evidence>
<evidence type="ECO:0000313" key="3">
    <source>
        <dbReference type="Proteomes" id="UP000799536"/>
    </source>
</evidence>
<dbReference type="Gene3D" id="3.60.21.10">
    <property type="match status" value="1"/>
</dbReference>